<evidence type="ECO:0000256" key="19">
    <source>
        <dbReference type="SAM" id="SignalP"/>
    </source>
</evidence>
<dbReference type="FunFam" id="2.20.25.10:FF:000006">
    <property type="entry name" value="Tenascin C"/>
    <property type="match status" value="1"/>
</dbReference>
<feature type="domain" description="Fibrinogen C-terminal" evidence="22">
    <location>
        <begin position="1853"/>
        <end position="2068"/>
    </location>
</feature>
<evidence type="ECO:0000256" key="17">
    <source>
        <dbReference type="ARBA" id="ARBA00080298"/>
    </source>
</evidence>
<dbReference type="FunFam" id="2.60.40.10:FF:000162">
    <property type="entry name" value="Tenascin C"/>
    <property type="match status" value="1"/>
</dbReference>
<dbReference type="InterPro" id="IPR036056">
    <property type="entry name" value="Fibrinogen-like_C"/>
</dbReference>
<dbReference type="FunFam" id="2.60.40.10:FF:000611">
    <property type="entry name" value="Tenascin C"/>
    <property type="match status" value="1"/>
</dbReference>
<protein>
    <recommendedName>
        <fullName evidence="15">Tenascin</fullName>
    </recommendedName>
    <alternativeName>
        <fullName evidence="16">Hexabrachion</fullName>
    </alternativeName>
    <alternativeName>
        <fullName evidence="17">Tenascin-C</fullName>
    </alternativeName>
</protein>
<evidence type="ECO:0000256" key="15">
    <source>
        <dbReference type="ARBA" id="ARBA00069274"/>
    </source>
</evidence>
<evidence type="ECO:0000256" key="4">
    <source>
        <dbReference type="ARBA" id="ARBA00022530"/>
    </source>
</evidence>
<dbReference type="FunFam" id="2.60.40.10:FF:000346">
    <property type="entry name" value="Tenascin C"/>
    <property type="match status" value="2"/>
</dbReference>
<dbReference type="SUPFAM" id="SSF49265">
    <property type="entry name" value="Fibronectin type III"/>
    <property type="match status" value="11"/>
</dbReference>
<dbReference type="PROSITE" id="PS01186">
    <property type="entry name" value="EGF_2"/>
    <property type="match status" value="7"/>
</dbReference>
<dbReference type="Bgee" id="ENSECAG00000017433">
    <property type="expression patterns" value="Expressed in synovial membrane of synovial joint and 18 other cell types or tissues"/>
</dbReference>
<comment type="caution">
    <text evidence="18">Lacks conserved residue(s) required for the propagation of feature annotation.</text>
</comment>
<dbReference type="FunFam" id="2.60.40.10:FF:000099">
    <property type="entry name" value="Fibronectin 1"/>
    <property type="match status" value="1"/>
</dbReference>
<dbReference type="CDD" id="cd00054">
    <property type="entry name" value="EGF_CA"/>
    <property type="match status" value="4"/>
</dbReference>
<dbReference type="CDD" id="cd00063">
    <property type="entry name" value="FN3"/>
    <property type="match status" value="13"/>
</dbReference>
<dbReference type="PROSITE" id="PS51406">
    <property type="entry name" value="FIBRINOGEN_C_2"/>
    <property type="match status" value="1"/>
</dbReference>
<dbReference type="Gene3D" id="2.10.25.10">
    <property type="entry name" value="Laminin"/>
    <property type="match status" value="13"/>
</dbReference>
<dbReference type="InterPro" id="IPR000742">
    <property type="entry name" value="EGF"/>
</dbReference>
<dbReference type="FunFam" id="2.60.40.10:FF:000274">
    <property type="entry name" value="Tenascin C"/>
    <property type="match status" value="1"/>
</dbReference>
<evidence type="ECO:0000256" key="9">
    <source>
        <dbReference type="ARBA" id="ARBA00022889"/>
    </source>
</evidence>
<name>A0A3Q2H8X3_HORSE</name>
<feature type="domain" description="Fibronectin type-III" evidence="21">
    <location>
        <begin position="1590"/>
        <end position="1679"/>
    </location>
</feature>
<keyword evidence="24" id="KW-1185">Reference proteome</keyword>
<reference evidence="23 24" key="1">
    <citation type="journal article" date="2009" name="Science">
        <title>Genome sequence, comparative analysis, and population genetics of the domestic horse.</title>
        <authorList>
            <consortium name="Broad Institute Genome Sequencing Platform"/>
            <consortium name="Broad Institute Whole Genome Assembly Team"/>
            <person name="Wade C.M."/>
            <person name="Giulotto E."/>
            <person name="Sigurdsson S."/>
            <person name="Zoli M."/>
            <person name="Gnerre S."/>
            <person name="Imsland F."/>
            <person name="Lear T.L."/>
            <person name="Adelson D.L."/>
            <person name="Bailey E."/>
            <person name="Bellone R.R."/>
            <person name="Bloecker H."/>
            <person name="Distl O."/>
            <person name="Edgar R.C."/>
            <person name="Garber M."/>
            <person name="Leeb T."/>
            <person name="Mauceli E."/>
            <person name="MacLeod J.N."/>
            <person name="Penedo M.C.T."/>
            <person name="Raison J.M."/>
            <person name="Sharpe T."/>
            <person name="Vogel J."/>
            <person name="Andersson L."/>
            <person name="Antczak D.F."/>
            <person name="Biagi T."/>
            <person name="Binns M.M."/>
            <person name="Chowdhary B.P."/>
            <person name="Coleman S.J."/>
            <person name="Della Valle G."/>
            <person name="Fryc S."/>
            <person name="Guerin G."/>
            <person name="Hasegawa T."/>
            <person name="Hill E.W."/>
            <person name="Jurka J."/>
            <person name="Kiialainen A."/>
            <person name="Lindgren G."/>
            <person name="Liu J."/>
            <person name="Magnani E."/>
            <person name="Mickelson J.R."/>
            <person name="Murray J."/>
            <person name="Nergadze S.G."/>
            <person name="Onofrio R."/>
            <person name="Pedroni S."/>
            <person name="Piras M.F."/>
            <person name="Raudsepp T."/>
            <person name="Rocchi M."/>
            <person name="Roeed K.H."/>
            <person name="Ryder O.A."/>
            <person name="Searle S."/>
            <person name="Skow L."/>
            <person name="Swinburne J.E."/>
            <person name="Syvaenen A.C."/>
            <person name="Tozaki T."/>
            <person name="Valberg S.J."/>
            <person name="Vaudin M."/>
            <person name="White J.R."/>
            <person name="Zody M.C."/>
            <person name="Lander E.S."/>
            <person name="Lindblad-Toh K."/>
        </authorList>
    </citation>
    <scope>NUCLEOTIDE SEQUENCE [LARGE SCALE GENOMIC DNA]</scope>
    <source>
        <strain evidence="23 24">Thoroughbred</strain>
    </source>
</reference>
<dbReference type="PROSITE" id="PS00022">
    <property type="entry name" value="EGF_1"/>
    <property type="match status" value="6"/>
</dbReference>
<keyword evidence="6" id="KW-0597">Phosphoprotein</keyword>
<dbReference type="SMART" id="SM00060">
    <property type="entry name" value="FN3"/>
    <property type="match status" value="14"/>
</dbReference>
<evidence type="ECO:0000259" key="22">
    <source>
        <dbReference type="PROSITE" id="PS51406"/>
    </source>
</evidence>
<comment type="subcellular location">
    <subcellularLocation>
        <location evidence="1">Secreted</location>
        <location evidence="1">Extracellular space</location>
        <location evidence="1">Extracellular matrix</location>
    </subcellularLocation>
</comment>
<dbReference type="Gene3D" id="3.90.215.10">
    <property type="entry name" value="Gamma Fibrinogen, chain A, domain 1"/>
    <property type="match status" value="1"/>
</dbReference>
<dbReference type="SMART" id="SM00186">
    <property type="entry name" value="FBG"/>
    <property type="match status" value="1"/>
</dbReference>
<dbReference type="PANTHER" id="PTHR46708">
    <property type="entry name" value="TENASCIN"/>
    <property type="match status" value="1"/>
</dbReference>
<feature type="domain" description="Fibronectin type-III" evidence="21">
    <location>
        <begin position="1136"/>
        <end position="1228"/>
    </location>
</feature>
<dbReference type="FunFam" id="2.60.40.10:FF:000207">
    <property type="entry name" value="Tenascin C"/>
    <property type="match status" value="1"/>
</dbReference>
<comment type="similarity">
    <text evidence="2">Belongs to the tenascin family.</text>
</comment>
<dbReference type="FunFam" id="3.90.215.10:FF:000001">
    <property type="entry name" value="Tenascin isoform 1"/>
    <property type="match status" value="1"/>
</dbReference>
<evidence type="ECO:0000313" key="23">
    <source>
        <dbReference type="Ensembl" id="ENSECAP00000029681.3"/>
    </source>
</evidence>
<feature type="domain" description="Fibronectin type-III" evidence="21">
    <location>
        <begin position="774"/>
        <end position="863"/>
    </location>
</feature>
<proteinExistence type="evidence at protein level"/>
<feature type="domain" description="Fibronectin type-III" evidence="21">
    <location>
        <begin position="957"/>
        <end position="1046"/>
    </location>
</feature>
<evidence type="ECO:0000256" key="5">
    <source>
        <dbReference type="ARBA" id="ARBA00022536"/>
    </source>
</evidence>
<dbReference type="Pfam" id="PF25024">
    <property type="entry name" value="EGF_TEN"/>
    <property type="match status" value="2"/>
</dbReference>
<feature type="disulfide bond" evidence="18">
    <location>
        <begin position="363"/>
        <end position="372"/>
    </location>
</feature>
<feature type="domain" description="Fibronectin type-III" evidence="21">
    <location>
        <begin position="1680"/>
        <end position="1766"/>
    </location>
</feature>
<dbReference type="Proteomes" id="UP000002281">
    <property type="component" value="Chromosome 25"/>
</dbReference>
<dbReference type="ExpressionAtlas" id="A0A3Q2H8X3">
    <property type="expression patterns" value="baseline"/>
</dbReference>
<dbReference type="VGNC" id="VGNC:24356">
    <property type="gene designation" value="TNC"/>
</dbReference>
<evidence type="ECO:0000259" key="21">
    <source>
        <dbReference type="PROSITE" id="PS50853"/>
    </source>
</evidence>
<evidence type="ECO:0000313" key="25">
    <source>
        <dbReference type="VGNC" id="VGNC:24356"/>
    </source>
</evidence>
<keyword evidence="26" id="KW-1267">Proteomics identification</keyword>
<dbReference type="Pfam" id="PF00147">
    <property type="entry name" value="Fibrinogen_C"/>
    <property type="match status" value="1"/>
</dbReference>
<evidence type="ECO:0000313" key="24">
    <source>
        <dbReference type="Proteomes" id="UP000002281"/>
    </source>
</evidence>
<feature type="domain" description="EGF-like" evidence="20">
    <location>
        <begin position="280"/>
        <end position="311"/>
    </location>
</feature>
<dbReference type="FunFam" id="2.60.40.10:FF:000201">
    <property type="entry name" value="Tenascin C"/>
    <property type="match status" value="1"/>
</dbReference>
<organism evidence="23 24">
    <name type="scientific">Equus caballus</name>
    <name type="common">Horse</name>
    <dbReference type="NCBI Taxonomy" id="9796"/>
    <lineage>
        <taxon>Eukaryota</taxon>
        <taxon>Metazoa</taxon>
        <taxon>Chordata</taxon>
        <taxon>Craniata</taxon>
        <taxon>Vertebrata</taxon>
        <taxon>Euteleostomi</taxon>
        <taxon>Mammalia</taxon>
        <taxon>Eutheria</taxon>
        <taxon>Laurasiatheria</taxon>
        <taxon>Perissodactyla</taxon>
        <taxon>Equidae</taxon>
        <taxon>Equus</taxon>
    </lineage>
</organism>
<evidence type="ECO:0000256" key="8">
    <source>
        <dbReference type="ARBA" id="ARBA00022737"/>
    </source>
</evidence>
<feature type="domain" description="Fibronectin type-III" evidence="21">
    <location>
        <begin position="1767"/>
        <end position="1855"/>
    </location>
</feature>
<sequence>MGAMTRLLAGIFLALLALSTEGGVLKKVIRHKRESGVNISLPEENQPVVFNHVYNIKLPVGSQCSVDLESGSGAKDLAPPLEPSESFQEHTVDGNNQIVFTHRINIPRRACGCAAAPDVKELLSRLEELENLVSSLREQCTTGAGCCLQPAEGRLDTRPFCSGRGNFSAEGCGCVCEPGWKGPNCSEPECPGNCHLRGQCLDGQCLCDEGFTGEDCSQLACPSDCNDQGKCVNGVCICFEGYAGADCSQEVCPVPCSAEHGRCVDGQCVCQDGFAGEDCNEPLCLNNCNNRGRCVENECVCDAGFTGEDCGQLTCPNACRGQGRCEEGQCVCDEGFAGVDCGEKRCPADCHNHGRCVDGQCECDDGYTGADCGELQCPNGCSGHGRCVNGQCVCDEGYTGEDCAQLRCPSDCNSRGRCVQGKCVCEQGFQGYDCSEMSCPHDCHQHGRCVNGMCICDDGYTGEDCRELRCPRDCSHRGRCVDGRCVCEDGFTGPDCAELSCPSDCHGQGRCVNGQCVCHEGFTGKDCKERRCPSDCHGRGRCVDGQCICQEGFTAPDCGQRSCPNDCSNWGQCVAGRCICNEGYTGEDCSEVSPPKDLIVTEVTEETVNLAWDNEMRVTEYLVTYTPTHEGGLEMQFRVPGNQTSTIIQELEPGVEYFIRVFAILENKKSIPVSARVATYLPAPEGLKFKSIKETSVEVEWDPLDIAFETWEIIFRNMNKEDEGEITKSLRRPETTYRQTGLAPGQEYEISLHIVKNNTRGPGLKRVTTTRLDAPSQIEVKDVTDTTALITWFKPLAEIDGIELTYGVKDVPGDRTTIDLTQDENQYSIGNLKPDTEYEVSLISRRGDMSSNPSKETFTTGLDAPRNLRRVSQTDNSITLEWRNGKAAIDNYRIKYAPISGGDHAEVEVPRSPQATTKTTLTGLRPGTEYGIGVSAVKGDKESDPATINAATDLDAPKDLRVSETADTSLTLVWRTPSAKFDHYRLNYSLPSGQPVEVRLPKATTSYVLRGLEPGQEYPILLTSEKGRHKSKPARVTASTDHTPELENLTVTKVGWDGLKLNWTTADQAYEHFVIQVQEVNRVEAAQNLTVPGSLRAVEVPGLKAATPYRVTIYGVIRGHRTPVLSAEASTGESPNLGEVTVSKLGWDALKLNWTAPEGAYEQFLIQVQETDRVEAAQNLTVPGGLRSVDLPGLKASTRYSITIRGVTRDFSTAPLSVEVLTEEVPDLGNLTVTEVSWDALRLDWTTPDEIYEQFVIEVQEADQAKEAHSLTVPGSLRSVEIPDLRAGTPYTVTLHGEVRGRRTRPLAVEVMTEELPELGDLVVTEAGWDGLKLNWTAADQAYELFVIQVQEVNRVEAAQNLTVPGSLRAVEVPGLKAATPYRVTIYGVIRGYKTPVLSAEASTAGEPEIGNLNVSAITPESFNLSWTATDGAFETFTIEIIDSNRFLETMEYNVSGAERTAHISGLRPSNDFIIYLSGLAPSIRTKTISATATTEAEPEVDNLLVSDATPDGFRLSWTADEGVFDSFVLKIRDTKKQSEPLEITLLAPERTRDITGLREATEYEIELYGISNGRRSQPVSAIATTAMGSPKEIIFSDITENSATVSWMAPTAQVESFRITYVPIAGGTPSVVTVDGTKTQTRLVKLLPGAEYLVSIIAMKGFEESEPVSGSFTTALDGPSGLVTANITDSEALAIWQPAIAPVDSYVISYTGERVPEITRTVSGNTVEYALTSLEPATEYTLRIFAEQGPQKSSAITTKFTTDLDSPRDLTATEVQSETALLTWRPPRASVTGYLLVYESVDGTVKEVILGPDTTSYSLAELSPSTHYTVKIQALNGPLRSKLVQTFFTTVGLLYPFPRDCSQAMLNGDTTSGLYTIYLNGDKAQPLEVFCDMTSDGGGWIVFLRRKNGREDFYRNWKAYATGFGDRREEFWLGLDNLNKITSQGQYELRVDLRDHGKSAYAVYDRFSVGDAKTRYKLKVEGYSGTAGDSMAYHNGRSFSTYDKDTDSAITNCALSYKGAFWYKNCHRVNLMGRYGDNNHSQGVNWFHWKGHEYSIQFAEMKLRPSNFRNLEGRRKRA</sequence>
<dbReference type="PROSITE" id="PS50026">
    <property type="entry name" value="EGF_3"/>
    <property type="match status" value="2"/>
</dbReference>
<reference evidence="23" key="2">
    <citation type="submission" date="2025-08" db="UniProtKB">
        <authorList>
            <consortium name="Ensembl"/>
        </authorList>
    </citation>
    <scope>IDENTIFICATION</scope>
    <source>
        <strain evidence="23">Thoroughbred</strain>
    </source>
</reference>
<keyword evidence="5 18" id="KW-0245">EGF-like domain</keyword>
<evidence type="ECO:0000256" key="12">
    <source>
        <dbReference type="ARBA" id="ARBA00023157"/>
    </source>
</evidence>
<dbReference type="CDD" id="cd00087">
    <property type="entry name" value="FReD"/>
    <property type="match status" value="1"/>
</dbReference>
<dbReference type="PANTHER" id="PTHR46708:SF1">
    <property type="entry name" value="TENASCIN"/>
    <property type="match status" value="1"/>
</dbReference>
<feature type="domain" description="Fibronectin type-III" evidence="21">
    <location>
        <begin position="1409"/>
        <end position="1498"/>
    </location>
</feature>
<evidence type="ECO:0000256" key="3">
    <source>
        <dbReference type="ARBA" id="ARBA00022525"/>
    </source>
</evidence>
<dbReference type="FunFam" id="2.60.40.10:FF:000529">
    <property type="entry name" value="Tenascin C"/>
    <property type="match status" value="1"/>
</dbReference>
<dbReference type="InterPro" id="IPR002181">
    <property type="entry name" value="Fibrinogen_a/b/g_C_dom"/>
</dbReference>
<evidence type="ECO:0007829" key="26">
    <source>
        <dbReference type="PeptideAtlas" id="A0A3Q2H8X3"/>
    </source>
</evidence>
<dbReference type="Gene3D" id="2.60.40.10">
    <property type="entry name" value="Immunoglobulins"/>
    <property type="match status" value="14"/>
</dbReference>
<keyword evidence="11" id="KW-0175">Coiled coil</keyword>
<feature type="domain" description="Fibronectin type-III" evidence="21">
    <location>
        <begin position="864"/>
        <end position="956"/>
    </location>
</feature>
<dbReference type="Pfam" id="PF00041">
    <property type="entry name" value="fn3"/>
    <property type="match status" value="14"/>
</dbReference>
<feature type="signal peptide" evidence="19">
    <location>
        <begin position="1"/>
        <end position="22"/>
    </location>
</feature>
<dbReference type="FunFam" id="2.60.40.10:FF:000939">
    <property type="entry name" value="Tenascin C"/>
    <property type="match status" value="1"/>
</dbReference>
<dbReference type="FunFam" id="2.60.40.10:FF:000398">
    <property type="entry name" value="Tenascin C"/>
    <property type="match status" value="1"/>
</dbReference>
<dbReference type="InterPro" id="IPR036116">
    <property type="entry name" value="FN3_sf"/>
</dbReference>
<feature type="disulfide bond" evidence="18">
    <location>
        <begin position="346"/>
        <end position="356"/>
    </location>
</feature>
<keyword evidence="12 18" id="KW-1015">Disulfide bond</keyword>
<dbReference type="FunFam" id="2.10.25.10:FF:000001">
    <property type="entry name" value="Tenascin C"/>
    <property type="match status" value="13"/>
</dbReference>
<dbReference type="InterPro" id="IPR003961">
    <property type="entry name" value="FN3_dom"/>
</dbReference>
<dbReference type="GO" id="GO:0009611">
    <property type="term" value="P:response to wounding"/>
    <property type="evidence" value="ECO:0007669"/>
    <property type="project" value="UniProtKB-ARBA"/>
</dbReference>
<evidence type="ECO:0000256" key="2">
    <source>
        <dbReference type="ARBA" id="ARBA00008673"/>
    </source>
</evidence>
<reference evidence="23" key="3">
    <citation type="submission" date="2025-09" db="UniProtKB">
        <authorList>
            <consortium name="Ensembl"/>
        </authorList>
    </citation>
    <scope>IDENTIFICATION</scope>
    <source>
        <strain evidence="23">Thoroughbred</strain>
    </source>
</reference>
<evidence type="ECO:0000256" key="16">
    <source>
        <dbReference type="ARBA" id="ARBA00079678"/>
    </source>
</evidence>
<keyword evidence="10" id="KW-0654">Proteoglycan</keyword>
<keyword evidence="7 19" id="KW-0732">Signal</keyword>
<dbReference type="SMART" id="SM00181">
    <property type="entry name" value="EGF"/>
    <property type="match status" value="13"/>
</dbReference>
<dbReference type="GeneTree" id="ENSGT00940000155188"/>
<dbReference type="NCBIfam" id="NF040941">
    <property type="entry name" value="GGGWT_bact"/>
    <property type="match status" value="1"/>
</dbReference>
<dbReference type="SUPFAM" id="SSF56496">
    <property type="entry name" value="Fibrinogen C-terminal domain-like"/>
    <property type="match status" value="1"/>
</dbReference>
<evidence type="ECO:0000256" key="11">
    <source>
        <dbReference type="ARBA" id="ARBA00023054"/>
    </source>
</evidence>
<evidence type="ECO:0000256" key="6">
    <source>
        <dbReference type="ARBA" id="ARBA00022553"/>
    </source>
</evidence>
<feature type="chain" id="PRO_5040338869" description="Tenascin" evidence="19">
    <location>
        <begin position="23"/>
        <end position="2079"/>
    </location>
</feature>
<evidence type="ECO:0000256" key="10">
    <source>
        <dbReference type="ARBA" id="ARBA00022974"/>
    </source>
</evidence>
<dbReference type="FunFam" id="2.60.40.10:FF:000293">
    <property type="entry name" value="Tenascin C"/>
    <property type="match status" value="1"/>
</dbReference>
<feature type="domain" description="EGF-like" evidence="20">
    <location>
        <begin position="342"/>
        <end position="373"/>
    </location>
</feature>
<feature type="domain" description="Fibronectin type-III" evidence="21">
    <location>
        <begin position="594"/>
        <end position="684"/>
    </location>
</feature>
<evidence type="ECO:0000256" key="1">
    <source>
        <dbReference type="ARBA" id="ARBA00004498"/>
    </source>
</evidence>
<evidence type="ECO:0000256" key="18">
    <source>
        <dbReference type="PROSITE-ProRule" id="PRU00076"/>
    </source>
</evidence>
<evidence type="ECO:0000256" key="13">
    <source>
        <dbReference type="ARBA" id="ARBA00023180"/>
    </source>
</evidence>
<comment type="subunit">
    <text evidence="14">Homohexamer; disulfide-linked. A homotrimer may be formed in the triple coiled-coil region and may be stabilized by disulfide rings at both ends. Two of such half-hexabrachions may be disulfide linked within the central globule. Interacts with CSPG4. Interacts (via the 3rd fibronectin type-III domain) with integrin ITGA9:ITGB1.</text>
</comment>
<dbReference type="InterPro" id="IPR050991">
    <property type="entry name" value="ECM_Regulatory_Proteins"/>
</dbReference>
<evidence type="ECO:0000256" key="7">
    <source>
        <dbReference type="ARBA" id="ARBA00022729"/>
    </source>
</evidence>
<dbReference type="Gene3D" id="2.20.25.10">
    <property type="match status" value="1"/>
</dbReference>
<keyword evidence="8" id="KW-0677">Repeat</keyword>
<dbReference type="InterPro" id="IPR013783">
    <property type="entry name" value="Ig-like_fold"/>
</dbReference>
<evidence type="ECO:0000256" key="14">
    <source>
        <dbReference type="ARBA" id="ARBA00063616"/>
    </source>
</evidence>
<evidence type="ECO:0000259" key="20">
    <source>
        <dbReference type="PROSITE" id="PS50026"/>
    </source>
</evidence>
<dbReference type="GO" id="GO:0007155">
    <property type="term" value="P:cell adhesion"/>
    <property type="evidence" value="ECO:0007669"/>
    <property type="project" value="UniProtKB-KW"/>
</dbReference>
<dbReference type="Ensembl" id="ENSECAT00000063175.3">
    <property type="protein sequence ID" value="ENSECAP00000029681.3"/>
    <property type="gene ID" value="ENSECAG00000017433.4"/>
</dbReference>
<keyword evidence="3" id="KW-0964">Secreted</keyword>
<feature type="domain" description="Fibronectin type-III" evidence="21">
    <location>
        <begin position="1500"/>
        <end position="1589"/>
    </location>
</feature>
<keyword evidence="4" id="KW-0272">Extracellular matrix</keyword>
<keyword evidence="13" id="KW-0325">Glycoprotein</keyword>
<gene>
    <name evidence="23 25" type="primary">TNC</name>
</gene>
<keyword evidence="9" id="KW-0130">Cell adhesion</keyword>
<accession>A0A3Q2H8X3</accession>
<dbReference type="InterPro" id="IPR014716">
    <property type="entry name" value="Fibrinogen_a/b/g_C_1"/>
</dbReference>
<feature type="domain" description="Fibronectin type-III" evidence="21">
    <location>
        <begin position="1229"/>
        <end position="1319"/>
    </location>
</feature>
<dbReference type="PROSITE" id="PS50853">
    <property type="entry name" value="FN3"/>
    <property type="match status" value="11"/>
</dbReference>
<feature type="disulfide bond" evidence="18">
    <location>
        <begin position="301"/>
        <end position="310"/>
    </location>
</feature>
<dbReference type="Pfam" id="PF23106">
    <property type="entry name" value="EGF_Teneurin"/>
    <property type="match status" value="3"/>
</dbReference>
<feature type="disulfide bond" evidence="18">
    <location>
        <begin position="284"/>
        <end position="294"/>
    </location>
</feature>